<name>A0AA38U6L0_9AGAR</name>
<dbReference type="Proteomes" id="UP001163846">
    <property type="component" value="Unassembled WGS sequence"/>
</dbReference>
<gene>
    <name evidence="3" type="ORF">F5878DRAFT_719498</name>
</gene>
<dbReference type="InterPro" id="IPR010400">
    <property type="entry name" value="PITH_dom"/>
</dbReference>
<evidence type="ECO:0000313" key="3">
    <source>
        <dbReference type="EMBL" id="KAJ3833307.1"/>
    </source>
</evidence>
<comment type="caution">
    <text evidence="3">The sequence shown here is derived from an EMBL/GenBank/DDBJ whole genome shotgun (WGS) entry which is preliminary data.</text>
</comment>
<dbReference type="GO" id="GO:0005737">
    <property type="term" value="C:cytoplasm"/>
    <property type="evidence" value="ECO:0007669"/>
    <property type="project" value="UniProtKB-ARBA"/>
</dbReference>
<dbReference type="AlphaFoldDB" id="A0AA38U6L0"/>
<dbReference type="PANTHER" id="PTHR12175:SF1">
    <property type="entry name" value="PITH DOMAIN-CONTAINING PROTEIN 1"/>
    <property type="match status" value="1"/>
</dbReference>
<dbReference type="InterPro" id="IPR037047">
    <property type="entry name" value="PITH_dom_sf"/>
</dbReference>
<organism evidence="3 4">
    <name type="scientific">Lentinula raphanica</name>
    <dbReference type="NCBI Taxonomy" id="153919"/>
    <lineage>
        <taxon>Eukaryota</taxon>
        <taxon>Fungi</taxon>
        <taxon>Dikarya</taxon>
        <taxon>Basidiomycota</taxon>
        <taxon>Agaricomycotina</taxon>
        <taxon>Agaricomycetes</taxon>
        <taxon>Agaricomycetidae</taxon>
        <taxon>Agaricales</taxon>
        <taxon>Marasmiineae</taxon>
        <taxon>Omphalotaceae</taxon>
        <taxon>Lentinula</taxon>
    </lineage>
</organism>
<proteinExistence type="inferred from homology"/>
<sequence>MPYSSSSSAADTFKGGERTNLWRYIDRDNVRGLNLSNPDSASETIKDWNLREDLERFADSSVDDQVIIHVPFLQNVRLRSVLLKLGTGETAPSRLRIYANQPNIVNFSKAETTKAHFKIKLMQDVPRVVEYPLRTAAFASINSVSLFISESLGGKVSRIYYVGFKGEVIPLEKDKDPQMDVPTVNAADAPLFDQLQGKASGLEHWSDSDDWQWADDAMLQGIRDADLS</sequence>
<feature type="domain" description="PITH" evidence="2">
    <location>
        <begin position="10"/>
        <end position="184"/>
    </location>
</feature>
<dbReference type="EMBL" id="MU806725">
    <property type="protein sequence ID" value="KAJ3833307.1"/>
    <property type="molecule type" value="Genomic_DNA"/>
</dbReference>
<evidence type="ECO:0000259" key="2">
    <source>
        <dbReference type="PROSITE" id="PS51532"/>
    </source>
</evidence>
<dbReference type="PANTHER" id="PTHR12175">
    <property type="entry name" value="AD039 HT014 THIOREDOXIN FAMILY TRP26"/>
    <property type="match status" value="1"/>
</dbReference>
<evidence type="ECO:0000256" key="1">
    <source>
        <dbReference type="ARBA" id="ARBA00025788"/>
    </source>
</evidence>
<evidence type="ECO:0000313" key="4">
    <source>
        <dbReference type="Proteomes" id="UP001163846"/>
    </source>
</evidence>
<dbReference type="Gene3D" id="2.60.120.470">
    <property type="entry name" value="PITH domain"/>
    <property type="match status" value="1"/>
</dbReference>
<accession>A0AA38U6L0</accession>
<dbReference type="Pfam" id="PF06201">
    <property type="entry name" value="PITH"/>
    <property type="match status" value="1"/>
</dbReference>
<comment type="similarity">
    <text evidence="1">Belongs to the PITHD1 family.</text>
</comment>
<dbReference type="GO" id="GO:0005634">
    <property type="term" value="C:nucleus"/>
    <property type="evidence" value="ECO:0007669"/>
    <property type="project" value="TreeGrafter"/>
</dbReference>
<keyword evidence="4" id="KW-1185">Reference proteome</keyword>
<dbReference type="PROSITE" id="PS51532">
    <property type="entry name" value="PITH"/>
    <property type="match status" value="1"/>
</dbReference>
<dbReference type="InterPro" id="IPR045099">
    <property type="entry name" value="PITH1-like"/>
</dbReference>
<dbReference type="InterPro" id="IPR008979">
    <property type="entry name" value="Galactose-bd-like_sf"/>
</dbReference>
<reference evidence="3" key="1">
    <citation type="submission" date="2022-08" db="EMBL/GenBank/DDBJ databases">
        <authorList>
            <consortium name="DOE Joint Genome Institute"/>
            <person name="Min B."/>
            <person name="Riley R."/>
            <person name="Sierra-Patev S."/>
            <person name="Naranjo-Ortiz M."/>
            <person name="Looney B."/>
            <person name="Konkel Z."/>
            <person name="Slot J.C."/>
            <person name="Sakamoto Y."/>
            <person name="Steenwyk J.L."/>
            <person name="Rokas A."/>
            <person name="Carro J."/>
            <person name="Camarero S."/>
            <person name="Ferreira P."/>
            <person name="Molpeceres G."/>
            <person name="Ruiz-Duenas F.J."/>
            <person name="Serrano A."/>
            <person name="Henrissat B."/>
            <person name="Drula E."/>
            <person name="Hughes K.W."/>
            <person name="Mata J.L."/>
            <person name="Ishikawa N.K."/>
            <person name="Vargas-Isla R."/>
            <person name="Ushijima S."/>
            <person name="Smith C.A."/>
            <person name="Ahrendt S."/>
            <person name="Andreopoulos W."/>
            <person name="He G."/>
            <person name="Labutti K."/>
            <person name="Lipzen A."/>
            <person name="Ng V."/>
            <person name="Sandor L."/>
            <person name="Barry K."/>
            <person name="Martinez A.T."/>
            <person name="Xiao Y."/>
            <person name="Gibbons J.G."/>
            <person name="Terashima K."/>
            <person name="Hibbett D.S."/>
            <person name="Grigoriev I.V."/>
        </authorList>
    </citation>
    <scope>NUCLEOTIDE SEQUENCE</scope>
    <source>
        <strain evidence="3">TFB9207</strain>
    </source>
</reference>
<dbReference type="SUPFAM" id="SSF49785">
    <property type="entry name" value="Galactose-binding domain-like"/>
    <property type="match status" value="1"/>
</dbReference>
<protein>
    <submittedName>
        <fullName evidence="3">Galactose-binding domain-like protein</fullName>
    </submittedName>
</protein>